<keyword evidence="1" id="KW-1133">Transmembrane helix</keyword>
<name>A0A286H2D5_9ACTN</name>
<feature type="transmembrane region" description="Helical" evidence="1">
    <location>
        <begin position="126"/>
        <end position="142"/>
    </location>
</feature>
<organism evidence="3 4">
    <name type="scientific">Blastococcus haudaquaticus</name>
    <dbReference type="NCBI Taxonomy" id="1938745"/>
    <lineage>
        <taxon>Bacteria</taxon>
        <taxon>Bacillati</taxon>
        <taxon>Actinomycetota</taxon>
        <taxon>Actinomycetes</taxon>
        <taxon>Geodermatophilales</taxon>
        <taxon>Geodermatophilaceae</taxon>
        <taxon>Blastococcus</taxon>
    </lineage>
</organism>
<feature type="domain" description="Putative zinc-finger" evidence="2">
    <location>
        <begin position="3"/>
        <end position="37"/>
    </location>
</feature>
<keyword evidence="1" id="KW-0812">Transmembrane</keyword>
<dbReference type="RefSeq" id="WP_097184885.1">
    <property type="nucleotide sequence ID" value="NZ_OCNK01000003.1"/>
</dbReference>
<evidence type="ECO:0000313" key="3">
    <source>
        <dbReference type="EMBL" id="SOE01616.1"/>
    </source>
</evidence>
<accession>A0A286H2D5</accession>
<keyword evidence="4" id="KW-1185">Reference proteome</keyword>
<dbReference type="AlphaFoldDB" id="A0A286H2D5"/>
<dbReference type="Proteomes" id="UP000219482">
    <property type="component" value="Unassembled WGS sequence"/>
</dbReference>
<feature type="transmembrane region" description="Helical" evidence="1">
    <location>
        <begin position="149"/>
        <end position="166"/>
    </location>
</feature>
<sequence length="214" mass="21568">MTCSPFREAISARLDGEALGMSARELDDHLGGCADCAGWAGDAALVTRRARLASAPPVPDLTVAVLGALPRELPGAAAAARARLADSALRLALLALGVAQAALAYPVLTSGAGAMSAPVHMAHETGAWNLGVAAAFLAVAAGPRLAAGALPFLGSFAALLLPVTLADLGAGHVHAERAVAHLLLFAGVLAVSVVAWRGRRRRSVRSLASQRVAA</sequence>
<gene>
    <name evidence="3" type="ORF">SAMN06272739_3274</name>
</gene>
<protein>
    <submittedName>
        <fullName evidence="3">Predicted anti-sigma-YlaC factor YlaD, contains Zn-finger domain</fullName>
    </submittedName>
</protein>
<proteinExistence type="predicted"/>
<feature type="transmembrane region" description="Helical" evidence="1">
    <location>
        <begin position="178"/>
        <end position="196"/>
    </location>
</feature>
<evidence type="ECO:0000313" key="4">
    <source>
        <dbReference type="Proteomes" id="UP000219482"/>
    </source>
</evidence>
<keyword evidence="1" id="KW-0472">Membrane</keyword>
<dbReference type="OrthoDB" id="5197868at2"/>
<evidence type="ECO:0000259" key="2">
    <source>
        <dbReference type="Pfam" id="PF13490"/>
    </source>
</evidence>
<dbReference type="InterPro" id="IPR027383">
    <property type="entry name" value="Znf_put"/>
</dbReference>
<feature type="transmembrane region" description="Helical" evidence="1">
    <location>
        <begin position="91"/>
        <end position="114"/>
    </location>
</feature>
<evidence type="ECO:0000256" key="1">
    <source>
        <dbReference type="SAM" id="Phobius"/>
    </source>
</evidence>
<dbReference type="EMBL" id="OCNK01000003">
    <property type="protein sequence ID" value="SOE01616.1"/>
    <property type="molecule type" value="Genomic_DNA"/>
</dbReference>
<dbReference type="Pfam" id="PF13490">
    <property type="entry name" value="zf-HC2"/>
    <property type="match status" value="1"/>
</dbReference>
<reference evidence="4" key="1">
    <citation type="submission" date="2017-09" db="EMBL/GenBank/DDBJ databases">
        <authorList>
            <person name="Varghese N."/>
            <person name="Submissions S."/>
        </authorList>
    </citation>
    <scope>NUCLEOTIDE SEQUENCE [LARGE SCALE GENOMIC DNA]</scope>
    <source>
        <strain evidence="4">DSM 44270</strain>
    </source>
</reference>